<dbReference type="Gene3D" id="3.90.180.10">
    <property type="entry name" value="Medium-chain alcohol dehydrogenases, catalytic domain"/>
    <property type="match status" value="1"/>
</dbReference>
<evidence type="ECO:0000313" key="4">
    <source>
        <dbReference type="Proteomes" id="UP000273022"/>
    </source>
</evidence>
<gene>
    <name evidence="3" type="ORF">D5R81_03200</name>
</gene>
<dbReference type="PANTHER" id="PTHR43205:SF7">
    <property type="entry name" value="PROSTAGLANDIN REDUCTASE 1"/>
    <property type="match status" value="1"/>
</dbReference>
<dbReference type="SMART" id="SM00829">
    <property type="entry name" value="PKS_ER"/>
    <property type="match status" value="1"/>
</dbReference>
<organism evidence="3 4">
    <name type="scientific">Parashewanella spongiae</name>
    <dbReference type="NCBI Taxonomy" id="342950"/>
    <lineage>
        <taxon>Bacteria</taxon>
        <taxon>Pseudomonadati</taxon>
        <taxon>Pseudomonadota</taxon>
        <taxon>Gammaproteobacteria</taxon>
        <taxon>Alteromonadales</taxon>
        <taxon>Shewanellaceae</taxon>
        <taxon>Parashewanella</taxon>
    </lineage>
</organism>
<name>A0A3A6U0A3_9GAMM</name>
<dbReference type="Pfam" id="PF16884">
    <property type="entry name" value="ADH_N_2"/>
    <property type="match status" value="1"/>
</dbReference>
<dbReference type="OrthoDB" id="9805663at2"/>
<dbReference type="EMBL" id="QYYH01000013">
    <property type="protein sequence ID" value="RJY18865.1"/>
    <property type="molecule type" value="Genomic_DNA"/>
</dbReference>
<dbReference type="SUPFAM" id="SSF51735">
    <property type="entry name" value="NAD(P)-binding Rossmann-fold domains"/>
    <property type="match status" value="1"/>
</dbReference>
<dbReference type="Gene3D" id="3.40.50.720">
    <property type="entry name" value="NAD(P)-binding Rossmann-like Domain"/>
    <property type="match status" value="1"/>
</dbReference>
<keyword evidence="4" id="KW-1185">Reference proteome</keyword>
<accession>A0A3A6U0A3</accession>
<dbReference type="InterPro" id="IPR013149">
    <property type="entry name" value="ADH-like_C"/>
</dbReference>
<evidence type="ECO:0000259" key="2">
    <source>
        <dbReference type="SMART" id="SM00829"/>
    </source>
</evidence>
<keyword evidence="1" id="KW-0560">Oxidoreductase</keyword>
<dbReference type="Proteomes" id="UP000273022">
    <property type="component" value="Unassembled WGS sequence"/>
</dbReference>
<dbReference type="InterPro" id="IPR045010">
    <property type="entry name" value="MDR_fam"/>
</dbReference>
<dbReference type="PANTHER" id="PTHR43205">
    <property type="entry name" value="PROSTAGLANDIN REDUCTASE"/>
    <property type="match status" value="1"/>
</dbReference>
<dbReference type="FunFam" id="3.40.50.720:FF:000121">
    <property type="entry name" value="Prostaglandin reductase 2"/>
    <property type="match status" value="1"/>
</dbReference>
<feature type="domain" description="Enoyl reductase (ER)" evidence="2">
    <location>
        <begin position="17"/>
        <end position="329"/>
    </location>
</feature>
<proteinExistence type="predicted"/>
<protein>
    <submittedName>
        <fullName evidence="3">NADP-dependent oxidoreductase</fullName>
    </submittedName>
</protein>
<dbReference type="InterPro" id="IPR020843">
    <property type="entry name" value="ER"/>
</dbReference>
<sequence length="333" mass="36210">MNTQQIILNSRPEGLPTADNFKLQTTELPELKDGEVLVKNLWMSVDPYMRGRMIDRKSYIAPFEIDSPLEGGAIGEVIESKNSTLPVGTKVSNMLGWRNHFVSGEEGLTVVPETGLDLSHFLGIMGMPGMTAWTGLTRITNLKAGETLFVSAASGAVGSVACQLGKLMGARVIGSVGSDEKAEKLKLLGADEVINYKTCGDLNEALAKAAPEGIDVYFENVGGEHLRATLNNMNDYGRVAVCGMISQYNDTTPTPGPENLFQIIVKKLKLEGFIVFDHWSHYGEFAKEMAQWLASGKIQAEQTIYEGLENAPEAFIGLFEGKNKGKMIVKLTS</sequence>
<evidence type="ECO:0000313" key="3">
    <source>
        <dbReference type="EMBL" id="RJY18865.1"/>
    </source>
</evidence>
<dbReference type="RefSeq" id="WP_121852211.1">
    <property type="nucleotide sequence ID" value="NZ_CP037952.1"/>
</dbReference>
<dbReference type="CDD" id="cd05288">
    <property type="entry name" value="PGDH"/>
    <property type="match status" value="1"/>
</dbReference>
<dbReference type="InterPro" id="IPR011032">
    <property type="entry name" value="GroES-like_sf"/>
</dbReference>
<dbReference type="InterPro" id="IPR041694">
    <property type="entry name" value="ADH_N_2"/>
</dbReference>
<dbReference type="GO" id="GO:0016628">
    <property type="term" value="F:oxidoreductase activity, acting on the CH-CH group of donors, NAD or NADP as acceptor"/>
    <property type="evidence" value="ECO:0007669"/>
    <property type="project" value="InterPro"/>
</dbReference>
<reference evidence="3 4" key="1">
    <citation type="submission" date="2018-09" db="EMBL/GenBank/DDBJ databases">
        <title>Phylogeny of the Shewanellaceae, and recommendation for two new genera, Pseudoshewanella and Parashewanella.</title>
        <authorList>
            <person name="Wang G."/>
        </authorList>
    </citation>
    <scope>NUCLEOTIDE SEQUENCE [LARGE SCALE GENOMIC DNA]</scope>
    <source>
        <strain evidence="3 4">KCTC 22492</strain>
    </source>
</reference>
<comment type="caution">
    <text evidence="3">The sequence shown here is derived from an EMBL/GenBank/DDBJ whole genome shotgun (WGS) entry which is preliminary data.</text>
</comment>
<dbReference type="SUPFAM" id="SSF50129">
    <property type="entry name" value="GroES-like"/>
    <property type="match status" value="2"/>
</dbReference>
<dbReference type="InterPro" id="IPR036291">
    <property type="entry name" value="NAD(P)-bd_dom_sf"/>
</dbReference>
<dbReference type="Pfam" id="PF00107">
    <property type="entry name" value="ADH_zinc_N"/>
    <property type="match status" value="1"/>
</dbReference>
<dbReference type="AlphaFoldDB" id="A0A3A6U0A3"/>
<evidence type="ECO:0000256" key="1">
    <source>
        <dbReference type="ARBA" id="ARBA00023002"/>
    </source>
</evidence>